<gene>
    <name evidence="2" type="ORF">H9S92_14595</name>
</gene>
<dbReference type="GO" id="GO:0005524">
    <property type="term" value="F:ATP binding"/>
    <property type="evidence" value="ECO:0007669"/>
    <property type="project" value="UniProtKB-KW"/>
</dbReference>
<sequence length="145" mass="15758">MQSEGEGAGEGESSGTRKVINTIPPILFTLCKGGVVIIDEIEAPLHTKLTAALVKLFLDPKTNPKQAQLLLATHDTNLLNSVPLRRDQINFVEKNKAGATTVYSLSDFNYFEGNPGQPDKDKEKRYLEGRYGATPSIDLSTLSPA</sequence>
<proteinExistence type="predicted"/>
<keyword evidence="2" id="KW-0547">Nucleotide-binding</keyword>
<dbReference type="SUPFAM" id="SSF52540">
    <property type="entry name" value="P-loop containing nucleoside triphosphate hydrolases"/>
    <property type="match status" value="1"/>
</dbReference>
<feature type="domain" description="ATPase AAA-type core" evidence="1">
    <location>
        <begin position="12"/>
        <end position="80"/>
    </location>
</feature>
<dbReference type="RefSeq" id="WP_187467432.1">
    <property type="nucleotide sequence ID" value="NZ_JACSIT010000135.1"/>
</dbReference>
<organism evidence="2 3">
    <name type="scientific">Neolewinella lacunae</name>
    <dbReference type="NCBI Taxonomy" id="1517758"/>
    <lineage>
        <taxon>Bacteria</taxon>
        <taxon>Pseudomonadati</taxon>
        <taxon>Bacteroidota</taxon>
        <taxon>Saprospiria</taxon>
        <taxon>Saprospirales</taxon>
        <taxon>Lewinellaceae</taxon>
        <taxon>Neolewinella</taxon>
    </lineage>
</organism>
<dbReference type="EMBL" id="JACSIT010000135">
    <property type="protein sequence ID" value="MBC6995400.1"/>
    <property type="molecule type" value="Genomic_DNA"/>
</dbReference>
<dbReference type="Gene3D" id="3.40.50.300">
    <property type="entry name" value="P-loop containing nucleotide triphosphate hydrolases"/>
    <property type="match status" value="1"/>
</dbReference>
<comment type="caution">
    <text evidence="2">The sequence shown here is derived from an EMBL/GenBank/DDBJ whole genome shotgun (WGS) entry which is preliminary data.</text>
</comment>
<dbReference type="Proteomes" id="UP000650081">
    <property type="component" value="Unassembled WGS sequence"/>
</dbReference>
<dbReference type="InterPro" id="IPR003959">
    <property type="entry name" value="ATPase_AAA_core"/>
</dbReference>
<protein>
    <submittedName>
        <fullName evidence="2">ATP-binding protein</fullName>
    </submittedName>
</protein>
<reference evidence="2" key="1">
    <citation type="submission" date="2020-08" db="EMBL/GenBank/DDBJ databases">
        <title>Lewinella bacteria from marine environments.</title>
        <authorList>
            <person name="Zhong Y."/>
        </authorList>
    </citation>
    <scope>NUCLEOTIDE SEQUENCE</scope>
    <source>
        <strain evidence="2">KCTC 42187</strain>
    </source>
</reference>
<evidence type="ECO:0000313" key="3">
    <source>
        <dbReference type="Proteomes" id="UP000650081"/>
    </source>
</evidence>
<accession>A0A923PJV9</accession>
<dbReference type="GO" id="GO:0016887">
    <property type="term" value="F:ATP hydrolysis activity"/>
    <property type="evidence" value="ECO:0007669"/>
    <property type="project" value="InterPro"/>
</dbReference>
<dbReference type="AlphaFoldDB" id="A0A923PJV9"/>
<dbReference type="PANTHER" id="PTHR40396:SF1">
    <property type="entry name" value="ATPASE AAA-TYPE CORE DOMAIN-CONTAINING PROTEIN"/>
    <property type="match status" value="1"/>
</dbReference>
<keyword evidence="3" id="KW-1185">Reference proteome</keyword>
<dbReference type="Pfam" id="PF13304">
    <property type="entry name" value="AAA_21"/>
    <property type="match status" value="1"/>
</dbReference>
<evidence type="ECO:0000313" key="2">
    <source>
        <dbReference type="EMBL" id="MBC6995400.1"/>
    </source>
</evidence>
<dbReference type="PANTHER" id="PTHR40396">
    <property type="entry name" value="ATPASE-LIKE PROTEIN"/>
    <property type="match status" value="1"/>
</dbReference>
<keyword evidence="2" id="KW-0067">ATP-binding</keyword>
<name>A0A923PJV9_9BACT</name>
<evidence type="ECO:0000259" key="1">
    <source>
        <dbReference type="Pfam" id="PF13304"/>
    </source>
</evidence>
<dbReference type="InterPro" id="IPR027417">
    <property type="entry name" value="P-loop_NTPase"/>
</dbReference>